<dbReference type="AlphaFoldDB" id="A0A840EV58"/>
<dbReference type="Pfam" id="PF01648">
    <property type="entry name" value="ACPS"/>
    <property type="match status" value="1"/>
</dbReference>
<dbReference type="GO" id="GO:0008897">
    <property type="term" value="F:holo-[acyl-carrier-protein] synthase activity"/>
    <property type="evidence" value="ECO:0007669"/>
    <property type="project" value="InterPro"/>
</dbReference>
<accession>A0A840EV58</accession>
<dbReference type="Proteomes" id="UP000553034">
    <property type="component" value="Unassembled WGS sequence"/>
</dbReference>
<feature type="domain" description="4'-phosphopantetheinyl transferase" evidence="2">
    <location>
        <begin position="103"/>
        <end position="191"/>
    </location>
</feature>
<sequence>MALYKTITVDATTKVYIWKLEESFDWLADGIALTPHCKARLNGMKSEIHKRGFMSIRHLLAVAGYTDFDLYYDELGKPHLKDGKCISITHSFNFTGIIISDKPVGIDIEKQRDKILKIAHKFTPVQEYQTLANDEARIRKLTIVWGAKESIYKLLNIPGLSFLQHIDVSDFNFSALETTVCTTYQGEVVYCDVKFLEFEDFTCVYTLPKSDV</sequence>
<organism evidence="3 4">
    <name type="scientific">Mesonia hippocampi</name>
    <dbReference type="NCBI Taxonomy" id="1628250"/>
    <lineage>
        <taxon>Bacteria</taxon>
        <taxon>Pseudomonadati</taxon>
        <taxon>Bacteroidota</taxon>
        <taxon>Flavobacteriia</taxon>
        <taxon>Flavobacteriales</taxon>
        <taxon>Flavobacteriaceae</taxon>
        <taxon>Mesonia</taxon>
    </lineage>
</organism>
<keyword evidence="4" id="KW-1185">Reference proteome</keyword>
<comment type="caution">
    <text evidence="3">The sequence shown here is derived from an EMBL/GenBank/DDBJ whole genome shotgun (WGS) entry which is preliminary data.</text>
</comment>
<dbReference type="RefSeq" id="WP_183477711.1">
    <property type="nucleotide sequence ID" value="NZ_JACIFO010000006.1"/>
</dbReference>
<evidence type="ECO:0000313" key="4">
    <source>
        <dbReference type="Proteomes" id="UP000553034"/>
    </source>
</evidence>
<name>A0A840EV58_9FLAO</name>
<dbReference type="SUPFAM" id="SSF56214">
    <property type="entry name" value="4'-phosphopantetheinyl transferase"/>
    <property type="match status" value="1"/>
</dbReference>
<dbReference type="InterPro" id="IPR008278">
    <property type="entry name" value="4-PPantetheinyl_Trfase_dom"/>
</dbReference>
<evidence type="ECO:0000256" key="1">
    <source>
        <dbReference type="ARBA" id="ARBA00022679"/>
    </source>
</evidence>
<evidence type="ECO:0000313" key="3">
    <source>
        <dbReference type="EMBL" id="MBB4119356.1"/>
    </source>
</evidence>
<dbReference type="Gene3D" id="3.90.470.20">
    <property type="entry name" value="4'-phosphopantetheinyl transferase domain"/>
    <property type="match status" value="1"/>
</dbReference>
<keyword evidence="1 3" id="KW-0808">Transferase</keyword>
<dbReference type="EMBL" id="JACIFO010000006">
    <property type="protein sequence ID" value="MBB4119356.1"/>
    <property type="molecule type" value="Genomic_DNA"/>
</dbReference>
<gene>
    <name evidence="3" type="ORF">GGR32_001654</name>
</gene>
<dbReference type="GO" id="GO:0000287">
    <property type="term" value="F:magnesium ion binding"/>
    <property type="evidence" value="ECO:0007669"/>
    <property type="project" value="InterPro"/>
</dbReference>
<evidence type="ECO:0000259" key="2">
    <source>
        <dbReference type="Pfam" id="PF01648"/>
    </source>
</evidence>
<dbReference type="InterPro" id="IPR037143">
    <property type="entry name" value="4-PPantetheinyl_Trfase_dom_sf"/>
</dbReference>
<protein>
    <submittedName>
        <fullName evidence="3">Phosphopantetheinyl transferase</fullName>
    </submittedName>
</protein>
<reference evidence="3 4" key="1">
    <citation type="submission" date="2020-08" db="EMBL/GenBank/DDBJ databases">
        <title>Genomic Encyclopedia of Type Strains, Phase IV (KMG-IV): sequencing the most valuable type-strain genomes for metagenomic binning, comparative biology and taxonomic classification.</title>
        <authorList>
            <person name="Goeker M."/>
        </authorList>
    </citation>
    <scope>NUCLEOTIDE SEQUENCE [LARGE SCALE GENOMIC DNA]</scope>
    <source>
        <strain evidence="3 4">DSM 29568</strain>
    </source>
</reference>
<proteinExistence type="predicted"/>